<dbReference type="PANTHER" id="PTHR21451:SF0">
    <property type="entry name" value="HISTONE-LYSINE N-METHYLTRANSFERASE, H3 LYSINE-79 SPECIFIC"/>
    <property type="match status" value="1"/>
</dbReference>
<evidence type="ECO:0000256" key="8">
    <source>
        <dbReference type="ARBA" id="ARBA00023242"/>
    </source>
</evidence>
<feature type="region of interest" description="Disordered" evidence="13">
    <location>
        <begin position="707"/>
        <end position="730"/>
    </location>
</feature>
<feature type="region of interest" description="Disordered" evidence="13">
    <location>
        <begin position="201"/>
        <end position="314"/>
    </location>
</feature>
<dbReference type="SUPFAM" id="SSF53335">
    <property type="entry name" value="S-adenosyl-L-methionine-dependent methyltransferases"/>
    <property type="match status" value="1"/>
</dbReference>
<feature type="compositionally biased region" description="Basic and acidic residues" evidence="13">
    <location>
        <begin position="1386"/>
        <end position="1399"/>
    </location>
</feature>
<feature type="compositionally biased region" description="Basic and acidic residues" evidence="13">
    <location>
        <begin position="267"/>
        <end position="288"/>
    </location>
</feature>
<evidence type="ECO:0000256" key="13">
    <source>
        <dbReference type="SAM" id="MobiDB-lite"/>
    </source>
</evidence>
<dbReference type="PROSITE" id="PS51569">
    <property type="entry name" value="DOT1"/>
    <property type="match status" value="1"/>
</dbReference>
<keyword evidence="7 11" id="KW-0156">Chromatin regulator</keyword>
<feature type="region of interest" description="Disordered" evidence="13">
    <location>
        <begin position="994"/>
        <end position="1015"/>
    </location>
</feature>
<feature type="compositionally biased region" description="Polar residues" evidence="13">
    <location>
        <begin position="1243"/>
        <end position="1260"/>
    </location>
</feature>
<gene>
    <name evidence="16" type="primary">LOC106472231</name>
</gene>
<name>A0ABM1BTE4_LIMPO</name>
<sequence>MQVYGETSYEFVAQMIKEIEVTEDDVFLDLGSGVGQVTLQIAASTPCKLSLGIEKAESPNLYAEEMIKNFKAWMQWYGKTSGEFKLIKGDFLTQEHKETIISSTIVFVNNFAFGPAVDHMLKERFAEMKDGACIVSSKPFCSLNFRTTNRNLSDIGTIMDVKEITPQQGSVSWTGKPVSYFVHTIDRTKLEHYFQQLKNPSVKNETTDGNVSARRRQSITDSSSDETKDLGKETKHVIVSQTRKTWSDWSTSQSASQCGSGVSSGHDSNEENELSKRKVINKPRERQLPQKVGIPTGQRRGRGRPRKNDTKINKDYCPLTLSNLKFVNSQDVLEDSAKDEEGSPLSSEHSSPSFVDIQATLSSSASDVPVALQSLLDLYKTEFLAFLQYMKTSDCTHNIQEQIMKEQCQKANLALKVSQLEKQIKTLTEDSIHLLKLRLTELGVQQNTPLHLLDKAREIVAWHKELQGRTSVLQSQVLSLEVEQGQLFAGTQISHENQNPVPSTTATKCVHKNRKDRTQVLQEISALVSHRHSLQMKLRGLQAELFPLEKLLPAEKTSPDDLNYIDSNMIEGKIDTNRGSDKMDNLDSSRLGEIAGDDRVVDNQENDILKSTLESDTVYQKVEISTINRNLENNLVYSNLNTASVGRGAKETKNLEDDRTIGNTASNGVINLKNNVVDKTLRSKVIINNTLEKDVFNRKLRKNIMDKSAENDEHKDRNLMQSSEPDINSRVSKIEIKSEPYKNGELKGYRSPPRLERFELSNVPVSNNNLFISSAASPPVPILSPVCSENVFSSPSENIFLQLDKTSSQRKTYQSHQKFIPIDSVSIETEWNSQKNVLQQGYISAADGEKQHKDFITSKNSSFYDHTKLLDDARTTDKMEEFSNTVYSPISLHQEDSSIDTDMKIYHFTSTLSSPALLSESVCKKKKNTRGCCGTVNIHKHGNFASHVKKEVCNDAVSSQVLWHKDVPLTTVKQETLKNETNYNKVSKEKKFLKKGKPSRCHKHAGSGHYSNGNELISNITPRNLRSLKSCKGNEDISEKWKRKQNYIACNFENDRKRQIFSSPRSVSDSGFDSRGSIVQSSECVKVSSENGHSSQASEESEIQYIRRAAELENLARFDDKRGTQKKRSRRFLGKNWQARISSGFEKLVALASMPNHPPKKVLDKHKTDNQCPVRKMEYQTSSPSKTGMKPLREIGSRKWVIDSIKHGQSSSNGQENSVSIKFKAVHPIGSGNSPNLRDHNTDTSQSESIQTSGSDSSEQLHTRRGPRTPPDTPPSTPSVSPELPPTSDVTSMTVSHSSTLNNKISPECKLNSGCFMKPEKSRCSPEIWLSRNNFQDGNICELPFHTVRSSFNDAHGGHSLGSKRNKHEKRSFAYEKIPKKKRHREFTDFSTKKEKTDTECTSTASSSNTHSSSSHPVLSIGSFPMISVENSLSPGILFPQSYMFYPSVTAPQQSSALHPHSSSYAGHSQQSLTISFGSTQQTVVCPQMTVATIPTQGTKYPVFPLLFDLSVPPPSFNMPPPSVMVPQVSPNPTEYSFPLREAFPYHTMVSTAHFPQVGLPPPPPVHPGCAQISEPPLFSNQHQQLASHLHSTELKWI</sequence>
<comment type="similarity">
    <text evidence="11">Belongs to the class I-like SAM-binding methyltransferase superfamily. DOT1 family.</text>
</comment>
<feature type="domain" description="DOT1" evidence="14">
    <location>
        <begin position="1"/>
        <end position="198"/>
    </location>
</feature>
<keyword evidence="4 11" id="KW-0489">Methyltransferase</keyword>
<evidence type="ECO:0000259" key="14">
    <source>
        <dbReference type="PROSITE" id="PS51569"/>
    </source>
</evidence>
<evidence type="ECO:0000313" key="16">
    <source>
        <dbReference type="RefSeq" id="XP_013788314.1"/>
    </source>
</evidence>
<feature type="compositionally biased region" description="Low complexity" evidence="13">
    <location>
        <begin position="1278"/>
        <end position="1288"/>
    </location>
</feature>
<feature type="compositionally biased region" description="Basic and acidic residues" evidence="13">
    <location>
        <begin position="225"/>
        <end position="236"/>
    </location>
</feature>
<protein>
    <recommendedName>
        <fullName evidence="3 11">Histone-lysine N-methyltransferase, H3 lysine-79 specific</fullName>
        <ecNumber evidence="2 11">2.1.1.360</ecNumber>
    </recommendedName>
    <alternativeName>
        <fullName evidence="9 11">Histone H3-K79 methyltransferase</fullName>
    </alternativeName>
</protein>
<feature type="compositionally biased region" description="Polar residues" evidence="13">
    <location>
        <begin position="201"/>
        <end position="210"/>
    </location>
</feature>
<feature type="region of interest" description="Disordered" evidence="13">
    <location>
        <begin position="1384"/>
        <end position="1416"/>
    </location>
</feature>
<feature type="compositionally biased region" description="Polar residues" evidence="13">
    <location>
        <begin position="1289"/>
        <end position="1304"/>
    </location>
</feature>
<keyword evidence="6 11" id="KW-0949">S-adenosyl-L-methionine</keyword>
<comment type="miscellaneous">
    <text evidence="11">In contrast to other lysine histone methyltransferases, it does not contain a SET domain, suggesting the existence of another mechanism for methylation of lysine residues of histones.</text>
</comment>
<evidence type="ECO:0000256" key="10">
    <source>
        <dbReference type="ARBA" id="ARBA00047770"/>
    </source>
</evidence>
<comment type="catalytic activity">
    <reaction evidence="10 11">
        <text>L-lysyl(79)-[histone H3] + 3 S-adenosyl-L-methionine = N(6),N(6),N(6)-trimethyl-L-lysyl(79)-[histone H3] + 3 S-adenosyl-L-homocysteine + 3 H(+)</text>
        <dbReference type="Rhea" id="RHEA:60328"/>
        <dbReference type="Rhea" id="RHEA-COMP:15549"/>
        <dbReference type="Rhea" id="RHEA-COMP:15552"/>
        <dbReference type="ChEBI" id="CHEBI:15378"/>
        <dbReference type="ChEBI" id="CHEBI:29969"/>
        <dbReference type="ChEBI" id="CHEBI:57856"/>
        <dbReference type="ChEBI" id="CHEBI:59789"/>
        <dbReference type="ChEBI" id="CHEBI:61961"/>
        <dbReference type="EC" id="2.1.1.360"/>
    </reaction>
</comment>
<feature type="coiled-coil region" evidence="12">
    <location>
        <begin position="403"/>
        <end position="430"/>
    </location>
</feature>
<comment type="function">
    <text evidence="11">Histone methyltransferase that specifically trimethylates histone H3 to form H3K79me3. This methylation is required for telomere silencing and for the pachytene checkpoint during the meiotic cell cycle by allowing the recruitment of RAD9 to double strand breaks. Nucleosomes are preferred as substrate compared to free histone.</text>
</comment>
<dbReference type="InterPro" id="IPR029063">
    <property type="entry name" value="SAM-dependent_MTases_sf"/>
</dbReference>
<dbReference type="Pfam" id="PF08123">
    <property type="entry name" value="DOT1"/>
    <property type="match status" value="1"/>
</dbReference>
<dbReference type="InterPro" id="IPR025789">
    <property type="entry name" value="DOT1_dom"/>
</dbReference>
<feature type="compositionally biased region" description="Basic residues" evidence="13">
    <location>
        <begin position="994"/>
        <end position="1006"/>
    </location>
</feature>
<evidence type="ECO:0000256" key="3">
    <source>
        <dbReference type="ARBA" id="ARBA00020987"/>
    </source>
</evidence>
<evidence type="ECO:0000256" key="4">
    <source>
        <dbReference type="ARBA" id="ARBA00022603"/>
    </source>
</evidence>
<feature type="compositionally biased region" description="Basic and acidic residues" evidence="13">
    <location>
        <begin position="707"/>
        <end position="718"/>
    </location>
</feature>
<dbReference type="EC" id="2.1.1.360" evidence="2 11"/>
<evidence type="ECO:0000256" key="11">
    <source>
        <dbReference type="RuleBase" id="RU271113"/>
    </source>
</evidence>
<evidence type="ECO:0000256" key="5">
    <source>
        <dbReference type="ARBA" id="ARBA00022679"/>
    </source>
</evidence>
<evidence type="ECO:0000256" key="2">
    <source>
        <dbReference type="ARBA" id="ARBA00012190"/>
    </source>
</evidence>
<reference evidence="16" key="1">
    <citation type="submission" date="2025-08" db="UniProtKB">
        <authorList>
            <consortium name="RefSeq"/>
        </authorList>
    </citation>
    <scope>IDENTIFICATION</scope>
    <source>
        <tissue evidence="16">Muscle</tissue>
    </source>
</reference>
<evidence type="ECO:0000256" key="9">
    <source>
        <dbReference type="ARBA" id="ARBA00029821"/>
    </source>
</evidence>
<dbReference type="Proteomes" id="UP000694941">
    <property type="component" value="Unplaced"/>
</dbReference>
<accession>A0ABM1BTE4</accession>
<evidence type="ECO:0000256" key="12">
    <source>
        <dbReference type="SAM" id="Coils"/>
    </source>
</evidence>
<evidence type="ECO:0000256" key="7">
    <source>
        <dbReference type="ARBA" id="ARBA00022853"/>
    </source>
</evidence>
<feature type="region of interest" description="Disordered" evidence="13">
    <location>
        <begin position="1226"/>
        <end position="1304"/>
    </location>
</feature>
<evidence type="ECO:0000256" key="1">
    <source>
        <dbReference type="ARBA" id="ARBA00004123"/>
    </source>
</evidence>
<keyword evidence="5 11" id="KW-0808">Transferase</keyword>
<feature type="compositionally biased region" description="Polar residues" evidence="13">
    <location>
        <begin position="239"/>
        <end position="266"/>
    </location>
</feature>
<proteinExistence type="inferred from homology"/>
<comment type="subcellular location">
    <subcellularLocation>
        <location evidence="1 11">Nucleus</location>
    </subcellularLocation>
</comment>
<feature type="compositionally biased region" description="Pro residues" evidence="13">
    <location>
        <begin position="1268"/>
        <end position="1277"/>
    </location>
</feature>
<keyword evidence="8 11" id="KW-0539">Nucleus</keyword>
<dbReference type="Gene3D" id="3.40.50.150">
    <property type="entry name" value="Vaccinia Virus protein VP39"/>
    <property type="match status" value="1"/>
</dbReference>
<evidence type="ECO:0000256" key="6">
    <source>
        <dbReference type="ARBA" id="ARBA00022691"/>
    </source>
</evidence>
<organism evidence="15 16">
    <name type="scientific">Limulus polyphemus</name>
    <name type="common">Atlantic horseshoe crab</name>
    <dbReference type="NCBI Taxonomy" id="6850"/>
    <lineage>
        <taxon>Eukaryota</taxon>
        <taxon>Metazoa</taxon>
        <taxon>Ecdysozoa</taxon>
        <taxon>Arthropoda</taxon>
        <taxon>Chelicerata</taxon>
        <taxon>Merostomata</taxon>
        <taxon>Xiphosura</taxon>
        <taxon>Limulidae</taxon>
        <taxon>Limulus</taxon>
    </lineage>
</organism>
<dbReference type="InterPro" id="IPR030445">
    <property type="entry name" value="H3-K79_meTrfase"/>
</dbReference>
<dbReference type="RefSeq" id="XP_013788314.1">
    <property type="nucleotide sequence ID" value="XM_013932860.2"/>
</dbReference>
<keyword evidence="15" id="KW-1185">Reference proteome</keyword>
<keyword evidence="12" id="KW-0175">Coiled coil</keyword>
<feature type="compositionally biased region" description="Polar residues" evidence="13">
    <location>
        <begin position="719"/>
        <end position="730"/>
    </location>
</feature>
<dbReference type="PANTHER" id="PTHR21451">
    <property type="entry name" value="HISTONE H3 METHYLTRANSFERASE"/>
    <property type="match status" value="1"/>
</dbReference>
<evidence type="ECO:0000313" key="15">
    <source>
        <dbReference type="Proteomes" id="UP000694941"/>
    </source>
</evidence>
<feature type="compositionally biased region" description="Low complexity" evidence="13">
    <location>
        <begin position="1402"/>
        <end position="1415"/>
    </location>
</feature>
<dbReference type="CDD" id="cd20902">
    <property type="entry name" value="CC_DOT1L"/>
    <property type="match status" value="1"/>
</dbReference>
<dbReference type="GeneID" id="106472231"/>